<protein>
    <recommendedName>
        <fullName evidence="1">Copper-binding protein MbnP-like domain-containing protein</fullName>
    </recommendedName>
</protein>
<dbReference type="EMBL" id="FUWH01000001">
    <property type="protein sequence ID" value="SJZ35942.1"/>
    <property type="molecule type" value="Genomic_DNA"/>
</dbReference>
<dbReference type="Proteomes" id="UP000190888">
    <property type="component" value="Unassembled WGS sequence"/>
</dbReference>
<dbReference type="InterPro" id="IPR046863">
    <property type="entry name" value="MbnP-like_dom"/>
</dbReference>
<dbReference type="RefSeq" id="WP_078829705.1">
    <property type="nucleotide sequence ID" value="NZ_FUWH01000001.1"/>
</dbReference>
<dbReference type="AlphaFoldDB" id="A0A1T4K0A7"/>
<feature type="domain" description="Copper-binding protein MbnP-like" evidence="1">
    <location>
        <begin position="32"/>
        <end position="247"/>
    </location>
</feature>
<evidence type="ECO:0000259" key="1">
    <source>
        <dbReference type="Pfam" id="PF20243"/>
    </source>
</evidence>
<proteinExistence type="predicted"/>
<accession>A0A1T4K0A7</accession>
<name>A0A1T4K0A7_9BACT</name>
<gene>
    <name evidence="2" type="ORF">SAMN04488132_101362</name>
</gene>
<sequence length="270" mass="29410">MKPTSIIILALIIFSSCKKNSDQPAVNAGLKSSLTLQFDNIAGAANVQLNTGRYTNSVGEDFTITMLQYYISNVQLTTTDGTKYAVPQDSSYFLVRESDPATQFCKLNVPLGEYRSVSFVLGVDSLRSTMDVSKRTGVLDPAATGHDDGGMYWGWNSGYIFFRMEGISSFAPADPAGLKKFRYHIGGFGGYSAPSLNNIKNITLDLSANGTAKVREGRSSNVHIMVDVLKMFNGATDVSIAANPTVMFGDYSARVAANYVQMFRHDHTEN</sequence>
<dbReference type="OrthoDB" id="1422031at2"/>
<evidence type="ECO:0000313" key="2">
    <source>
        <dbReference type="EMBL" id="SJZ35942.1"/>
    </source>
</evidence>
<dbReference type="Pfam" id="PF20243">
    <property type="entry name" value="MbnP"/>
    <property type="match status" value="1"/>
</dbReference>
<reference evidence="2 3" key="1">
    <citation type="submission" date="2017-02" db="EMBL/GenBank/DDBJ databases">
        <authorList>
            <person name="Peterson S.W."/>
        </authorList>
    </citation>
    <scope>NUCLEOTIDE SEQUENCE [LARGE SCALE GENOMIC DNA]</scope>
    <source>
        <strain evidence="2 3">DSM 22335</strain>
    </source>
</reference>
<keyword evidence="3" id="KW-1185">Reference proteome</keyword>
<dbReference type="STRING" id="413434.SAMN04488132_101362"/>
<dbReference type="PROSITE" id="PS51257">
    <property type="entry name" value="PROKAR_LIPOPROTEIN"/>
    <property type="match status" value="1"/>
</dbReference>
<organism evidence="2 3">
    <name type="scientific">Sediminibacterium ginsengisoli</name>
    <dbReference type="NCBI Taxonomy" id="413434"/>
    <lineage>
        <taxon>Bacteria</taxon>
        <taxon>Pseudomonadati</taxon>
        <taxon>Bacteroidota</taxon>
        <taxon>Chitinophagia</taxon>
        <taxon>Chitinophagales</taxon>
        <taxon>Chitinophagaceae</taxon>
        <taxon>Sediminibacterium</taxon>
    </lineage>
</organism>
<evidence type="ECO:0000313" key="3">
    <source>
        <dbReference type="Proteomes" id="UP000190888"/>
    </source>
</evidence>